<keyword evidence="4" id="KW-0472">Membrane</keyword>
<dbReference type="Gene3D" id="1.25.40.20">
    <property type="entry name" value="Ankyrin repeat-containing domain"/>
    <property type="match status" value="1"/>
</dbReference>
<dbReference type="OrthoDB" id="7739966at2759"/>
<comment type="caution">
    <text evidence="5">The sequence shown here is derived from an EMBL/GenBank/DDBJ whole genome shotgun (WGS) entry which is preliminary data.</text>
</comment>
<dbReference type="PANTHER" id="PTHR45842:SF22">
    <property type="entry name" value="INSULIN-LIKE GROWTH FACTOR-BINDING PROTEIN COMPLEX ACID LABILE SUBUNIT ISOFORM X1"/>
    <property type="match status" value="1"/>
</dbReference>
<dbReference type="InterPro" id="IPR003591">
    <property type="entry name" value="Leu-rich_rpt_typical-subtyp"/>
</dbReference>
<keyword evidence="3" id="KW-0677">Repeat</keyword>
<gene>
    <name evidence="5" type="ORF">PVAND_016339</name>
</gene>
<accession>A0A9J6BFM2</accession>
<keyword evidence="6" id="KW-1185">Reference proteome</keyword>
<evidence type="ECO:0000313" key="6">
    <source>
        <dbReference type="Proteomes" id="UP001107558"/>
    </source>
</evidence>
<protein>
    <submittedName>
        <fullName evidence="5">Uncharacterized protein</fullName>
    </submittedName>
</protein>
<organism evidence="5 6">
    <name type="scientific">Polypedilum vanderplanki</name>
    <name type="common">Sleeping chironomid midge</name>
    <dbReference type="NCBI Taxonomy" id="319348"/>
    <lineage>
        <taxon>Eukaryota</taxon>
        <taxon>Metazoa</taxon>
        <taxon>Ecdysozoa</taxon>
        <taxon>Arthropoda</taxon>
        <taxon>Hexapoda</taxon>
        <taxon>Insecta</taxon>
        <taxon>Pterygota</taxon>
        <taxon>Neoptera</taxon>
        <taxon>Endopterygota</taxon>
        <taxon>Diptera</taxon>
        <taxon>Nematocera</taxon>
        <taxon>Chironomoidea</taxon>
        <taxon>Chironomidae</taxon>
        <taxon>Chironominae</taxon>
        <taxon>Polypedilum</taxon>
        <taxon>Polypedilum</taxon>
    </lineage>
</organism>
<dbReference type="InterPro" id="IPR050467">
    <property type="entry name" value="LRFN"/>
</dbReference>
<dbReference type="AlphaFoldDB" id="A0A9J6BFM2"/>
<sequence length="992" mass="116038">MRKKLFTKFFNRIKANDNSSLIINNHEKDAIKIQIELNESPKIVTTKEETIIDTIEKQQKDQKSLIIQIEEKLNFNENFIDLGKFLKNDQIIAIQSVNDGKFFINWKFQNEIFGLKIFDDINKEDLEELCKFIVEFLAKCLEQNHSGITSSSTEKESLPLTSLVNADDLNLLFYAAQNGYTRVVKILLQVAFNVNASHERLLVIDFAYKNHHFETVFELLKLNSMFPYNLNVEECPENIKEFAEMSKKFHENIQAGNIEEISQTLTQHPNLRYFYSPGNLSACAMAIGYKQFDIYELFINKQFFLSIWEEIEELTVNYSKEELKQLREIHFRNKKSIQESHIIALMSKASVGFDVFDVQDKLDHVQRAFRVLNNFMAIQILLKIAALLSDLQIIFDFNRKSVEYLDPTQDRGTLGLFYGNGRIYVGAKQLLDPKTEHEVFATIAHELCHFVLYNIFGKDAKPYDENDEKTAEEFEEISQECNDKKSIDNIISLVYDCYPSEMFHAELIVRIPHFFAHYHNKPDVIEKLKEDFKSLFDFYELNLMPKLENALVKLKKKAEEERRAKDKKISILIRALIIVFISLTCIALLIFYILYSPNLEWSDLKPEEKVKIFNAPVKFKGIDLKFQDVFNTNESGKVYQVLNPYQIKILLKHEVLDLSDPQNKALEADHYLERIEGIFRNDYYCCRWVVDYPIGRNLKTFEIKIGTKIQSDRAEIHPKYKNNSIELIKITNWCGSVYCNDKSNIKTLPVNVSQVFPNIIAYFAIQYDIQHIKYEYFKNLTKLQFLNFWDDSIDTIDENSFDDLIELKYLGLGKNRLQFLSARMLKNNLKLERLHFYKNQISTVTSEHFRHLTNLVDFSLCGNKLTKIDEDLFDTLVNLKILSVCENRLTSLPSKIFYNLGNLEEIIMNQNQLTTLDENIFSKNPKLQKIILIENKITKLSSKVFDNKSKLSCVALELNSCVYNNFGSCDNSIRFLTNDEKKELKRNIDEHC</sequence>
<dbReference type="Proteomes" id="UP001107558">
    <property type="component" value="Chromosome 4"/>
</dbReference>
<dbReference type="SUPFAM" id="SSF48403">
    <property type="entry name" value="Ankyrin repeat"/>
    <property type="match status" value="1"/>
</dbReference>
<evidence type="ECO:0000256" key="1">
    <source>
        <dbReference type="ARBA" id="ARBA00022614"/>
    </source>
</evidence>
<dbReference type="SMART" id="SM00369">
    <property type="entry name" value="LRR_TYP"/>
    <property type="match status" value="7"/>
</dbReference>
<keyword evidence="1" id="KW-0433">Leucine-rich repeat</keyword>
<keyword evidence="2" id="KW-0732">Signal</keyword>
<keyword evidence="4" id="KW-1133">Transmembrane helix</keyword>
<evidence type="ECO:0000256" key="2">
    <source>
        <dbReference type="ARBA" id="ARBA00022729"/>
    </source>
</evidence>
<dbReference type="EMBL" id="JADBJN010000004">
    <property type="protein sequence ID" value="KAG5668399.1"/>
    <property type="molecule type" value="Genomic_DNA"/>
</dbReference>
<dbReference type="Gene3D" id="3.80.10.10">
    <property type="entry name" value="Ribonuclease Inhibitor"/>
    <property type="match status" value="1"/>
</dbReference>
<dbReference type="Pfam" id="PF13855">
    <property type="entry name" value="LRR_8"/>
    <property type="match status" value="2"/>
</dbReference>
<reference evidence="5" key="1">
    <citation type="submission" date="2021-03" db="EMBL/GenBank/DDBJ databases">
        <title>Chromosome level genome of the anhydrobiotic midge Polypedilum vanderplanki.</title>
        <authorList>
            <person name="Yoshida Y."/>
            <person name="Kikawada T."/>
            <person name="Gusev O."/>
        </authorList>
    </citation>
    <scope>NUCLEOTIDE SEQUENCE</scope>
    <source>
        <strain evidence="5">NIAS01</strain>
        <tissue evidence="5">Whole body or cell culture</tissue>
    </source>
</reference>
<keyword evidence="4" id="KW-0812">Transmembrane</keyword>
<name>A0A9J6BFM2_POLVA</name>
<evidence type="ECO:0000313" key="5">
    <source>
        <dbReference type="EMBL" id="KAG5668399.1"/>
    </source>
</evidence>
<proteinExistence type="predicted"/>
<dbReference type="SUPFAM" id="SSF52058">
    <property type="entry name" value="L domain-like"/>
    <property type="match status" value="1"/>
</dbReference>
<feature type="transmembrane region" description="Helical" evidence="4">
    <location>
        <begin position="571"/>
        <end position="595"/>
    </location>
</feature>
<evidence type="ECO:0000256" key="3">
    <source>
        <dbReference type="ARBA" id="ARBA00022737"/>
    </source>
</evidence>
<evidence type="ECO:0000256" key="4">
    <source>
        <dbReference type="SAM" id="Phobius"/>
    </source>
</evidence>
<dbReference type="InterPro" id="IPR032675">
    <property type="entry name" value="LRR_dom_sf"/>
</dbReference>
<dbReference type="GO" id="GO:0016020">
    <property type="term" value="C:membrane"/>
    <property type="evidence" value="ECO:0007669"/>
    <property type="project" value="UniProtKB-SubCell"/>
</dbReference>
<dbReference type="PANTHER" id="PTHR45842">
    <property type="entry name" value="SYNAPTIC ADHESION-LIKE MOLECULE SALM"/>
    <property type="match status" value="1"/>
</dbReference>
<dbReference type="InterPro" id="IPR001611">
    <property type="entry name" value="Leu-rich_rpt"/>
</dbReference>
<dbReference type="InterPro" id="IPR036770">
    <property type="entry name" value="Ankyrin_rpt-contain_sf"/>
</dbReference>